<accession>A0A8H7AGX5</accession>
<evidence type="ECO:0000313" key="2">
    <source>
        <dbReference type="Proteomes" id="UP000606974"/>
    </source>
</evidence>
<sequence>MSPPCTFVWPVIRGGSSGDLPLLVDDVGSSSFLVRSEARKQKLRKYDSSSATSNGLTLKASYGYTLFRD</sequence>
<evidence type="ECO:0000313" key="1">
    <source>
        <dbReference type="EMBL" id="KAF7508935.1"/>
    </source>
</evidence>
<keyword evidence="2" id="KW-1185">Reference proteome</keyword>
<dbReference type="EMBL" id="JAACFV010000047">
    <property type="protein sequence ID" value="KAF7508935.1"/>
    <property type="molecule type" value="Genomic_DNA"/>
</dbReference>
<reference evidence="1" key="1">
    <citation type="submission" date="2020-02" db="EMBL/GenBank/DDBJ databases">
        <authorList>
            <person name="Palmer J.M."/>
        </authorList>
    </citation>
    <scope>NUCLEOTIDE SEQUENCE</scope>
    <source>
        <strain evidence="1">EPUS1.4</strain>
        <tissue evidence="1">Thallus</tissue>
    </source>
</reference>
<organism evidence="1 2">
    <name type="scientific">Endocarpon pusillum</name>
    <dbReference type="NCBI Taxonomy" id="364733"/>
    <lineage>
        <taxon>Eukaryota</taxon>
        <taxon>Fungi</taxon>
        <taxon>Dikarya</taxon>
        <taxon>Ascomycota</taxon>
        <taxon>Pezizomycotina</taxon>
        <taxon>Eurotiomycetes</taxon>
        <taxon>Chaetothyriomycetidae</taxon>
        <taxon>Verrucariales</taxon>
        <taxon>Verrucariaceae</taxon>
        <taxon>Endocarpon</taxon>
    </lineage>
</organism>
<dbReference type="Proteomes" id="UP000606974">
    <property type="component" value="Unassembled WGS sequence"/>
</dbReference>
<name>A0A8H7AGX5_9EURO</name>
<comment type="caution">
    <text evidence="1">The sequence shown here is derived from an EMBL/GenBank/DDBJ whole genome shotgun (WGS) entry which is preliminary data.</text>
</comment>
<dbReference type="AlphaFoldDB" id="A0A8H7AGX5"/>
<proteinExistence type="predicted"/>
<gene>
    <name evidence="1" type="ORF">GJ744_008491</name>
</gene>
<protein>
    <submittedName>
        <fullName evidence="1">Uncharacterized protein</fullName>
    </submittedName>
</protein>